<reference evidence="1 2" key="1">
    <citation type="submission" date="2018-11" db="EMBL/GenBank/DDBJ databases">
        <authorList>
            <consortium name="Pathogen Informatics"/>
        </authorList>
    </citation>
    <scope>NUCLEOTIDE SEQUENCE [LARGE SCALE GENOMIC DNA]</scope>
</reference>
<dbReference type="Proteomes" id="UP000281553">
    <property type="component" value="Unassembled WGS sequence"/>
</dbReference>
<evidence type="ECO:0000313" key="1">
    <source>
        <dbReference type="EMBL" id="VDN16705.1"/>
    </source>
</evidence>
<accession>A0A3P7LII6</accession>
<dbReference type="EMBL" id="UYRU01066786">
    <property type="protein sequence ID" value="VDN16705.1"/>
    <property type="molecule type" value="Genomic_DNA"/>
</dbReference>
<gene>
    <name evidence="1" type="ORF">DILT_LOCUS12536</name>
</gene>
<organism evidence="1 2">
    <name type="scientific">Dibothriocephalus latus</name>
    <name type="common">Fish tapeworm</name>
    <name type="synonym">Diphyllobothrium latum</name>
    <dbReference type="NCBI Taxonomy" id="60516"/>
    <lineage>
        <taxon>Eukaryota</taxon>
        <taxon>Metazoa</taxon>
        <taxon>Spiralia</taxon>
        <taxon>Lophotrochozoa</taxon>
        <taxon>Platyhelminthes</taxon>
        <taxon>Cestoda</taxon>
        <taxon>Eucestoda</taxon>
        <taxon>Diphyllobothriidea</taxon>
        <taxon>Diphyllobothriidae</taxon>
        <taxon>Dibothriocephalus</taxon>
    </lineage>
</organism>
<name>A0A3P7LII6_DIBLA</name>
<protein>
    <submittedName>
        <fullName evidence="1">Uncharacterized protein</fullName>
    </submittedName>
</protein>
<keyword evidence="2" id="KW-1185">Reference proteome</keyword>
<sequence length="317" mass="35791">MSSDDALYNLECDFDEQKRLVNFYTKQVNLLHPEDVDVAMRFACRLQALESEQRSNLQAYTNVAKQLSTILIGDSAQTSSAGQASEEIYKNLQSALICLAERTTSLKSRICWAGQNVNICHKLNTLSAQIAALHCALLVPTSERHLFRNHHDLEGLEMEVGQLHDHLEVCVRDDTFAATTDVRSFYSWTTDQVGQLSRRLLECRLQLQTCQLCLHAIQRLEELCDLCAALQLRLDHFGDDVLFRSTPISSKSFVQEFETVETEFIRILQVLQSLISTDRDAIKGRDAPNELVALYGGKLAELRQGLTCVLGSLTRIR</sequence>
<dbReference type="AlphaFoldDB" id="A0A3P7LII6"/>
<evidence type="ECO:0000313" key="2">
    <source>
        <dbReference type="Proteomes" id="UP000281553"/>
    </source>
</evidence>
<proteinExistence type="predicted"/>